<feature type="domain" description="3-keto-alpha-glucoside-1,2-lyase/3-keto-2-hydroxy-glucal hydratase" evidence="2">
    <location>
        <begin position="21"/>
        <end position="213"/>
    </location>
</feature>
<evidence type="ECO:0000313" key="3">
    <source>
        <dbReference type="EMBL" id="MEK7952371.1"/>
    </source>
</evidence>
<dbReference type="Proteomes" id="UP001371305">
    <property type="component" value="Unassembled WGS sequence"/>
</dbReference>
<dbReference type="Gene3D" id="2.60.120.560">
    <property type="entry name" value="Exo-inulinase, domain 1"/>
    <property type="match status" value="1"/>
</dbReference>
<reference evidence="3 4" key="1">
    <citation type="submission" date="2024-04" db="EMBL/GenBank/DDBJ databases">
        <title>Luteolibacter sp. isolated from soil.</title>
        <authorList>
            <person name="An J."/>
        </authorList>
    </citation>
    <scope>NUCLEOTIDE SEQUENCE [LARGE SCALE GENOMIC DNA]</scope>
    <source>
        <strain evidence="3 4">Y139</strain>
    </source>
</reference>
<dbReference type="EMBL" id="JBBUKT010000007">
    <property type="protein sequence ID" value="MEK7952371.1"/>
    <property type="molecule type" value="Genomic_DNA"/>
</dbReference>
<protein>
    <submittedName>
        <fullName evidence="3">DUF1080 domain-containing protein</fullName>
    </submittedName>
</protein>
<keyword evidence="1" id="KW-0732">Signal</keyword>
<gene>
    <name evidence="3" type="ORF">WKV53_17805</name>
</gene>
<evidence type="ECO:0000313" key="4">
    <source>
        <dbReference type="Proteomes" id="UP001371305"/>
    </source>
</evidence>
<evidence type="ECO:0000259" key="2">
    <source>
        <dbReference type="Pfam" id="PF06439"/>
    </source>
</evidence>
<dbReference type="InterPro" id="IPR010496">
    <property type="entry name" value="AL/BT2_dom"/>
</dbReference>
<comment type="caution">
    <text evidence="3">The sequence shown here is derived from an EMBL/GenBank/DDBJ whole genome shotgun (WGS) entry which is preliminary data.</text>
</comment>
<organism evidence="3 4">
    <name type="scientific">Luteolibacter soli</name>
    <dbReference type="NCBI Taxonomy" id="3135280"/>
    <lineage>
        <taxon>Bacteria</taxon>
        <taxon>Pseudomonadati</taxon>
        <taxon>Verrucomicrobiota</taxon>
        <taxon>Verrucomicrobiia</taxon>
        <taxon>Verrucomicrobiales</taxon>
        <taxon>Verrucomicrobiaceae</taxon>
        <taxon>Luteolibacter</taxon>
    </lineage>
</organism>
<dbReference type="Pfam" id="PF06439">
    <property type="entry name" value="3keto-disac_hyd"/>
    <property type="match status" value="1"/>
</dbReference>
<evidence type="ECO:0000256" key="1">
    <source>
        <dbReference type="SAM" id="SignalP"/>
    </source>
</evidence>
<feature type="chain" id="PRO_5047221289" evidence="1">
    <location>
        <begin position="18"/>
        <end position="215"/>
    </location>
</feature>
<sequence>MLRNLLLASFIAGAASAKDADWTPLFDGKSLAGWTSADGGKPSDGWKVEDGAIHRAAKAGDMISAKEYKDFEFEFEWKISAKGNSGVKYRVHKSPGGWLGPEYQVLDDKGHPNGKVPDTTASSIYEIAPAAKDKDLKPVGEWNVSKIVAKGTVLEHWLNGKLSVKIDTTSEEWKKLKEDSKFSKMADFAGPAAGHLLLQDHGDEVWFRNLRIREL</sequence>
<feature type="signal peptide" evidence="1">
    <location>
        <begin position="1"/>
        <end position="17"/>
    </location>
</feature>
<dbReference type="RefSeq" id="WP_341406130.1">
    <property type="nucleotide sequence ID" value="NZ_JBBUKT010000007.1"/>
</dbReference>
<name>A0ABU9AXH3_9BACT</name>
<accession>A0ABU9AXH3</accession>
<proteinExistence type="predicted"/>
<keyword evidence="4" id="KW-1185">Reference proteome</keyword>